<dbReference type="OrthoDB" id="2156435at2759"/>
<evidence type="ECO:0000256" key="7">
    <source>
        <dbReference type="SAM" id="SignalP"/>
    </source>
</evidence>
<keyword evidence="5" id="KW-0472">Membrane</keyword>
<evidence type="ECO:0000256" key="6">
    <source>
        <dbReference type="ARBA" id="ARBA00023288"/>
    </source>
</evidence>
<comment type="subcellular location">
    <subcellularLocation>
        <location evidence="1">Cell membrane</location>
        <topology evidence="1">Lipid-anchor</topology>
    </subcellularLocation>
</comment>
<comment type="caution">
    <text evidence="9">The sequence shown here is derived from an EMBL/GenBank/DDBJ whole genome shotgun (WGS) entry which is preliminary data.</text>
</comment>
<sequence>MVGTEMLVIGLLLSGMALAQGQYSFSVIVPGGEDANKDGTASDMIAQGAREGCPSVIRFPSRKYSWTILNYGSCALDLKTLTDENEQAYEDAINSATQDDEFVLCSGYFGSKALAAAAKDHPNKGFAIADFEFTPPVANIASILIRDDEEGFLAGLLAGEIAKDKSKRVAVVGGVNQPDTRRKVNGFANGVKQACPDCTPLCTYAASFTNKENESDEIFNALINTQDVDVVFNAGSITGTAVLKRMTTERGTLVIGDTTDEWVTNWAYGSVPGSERVLTSIIRDYRVLIRENIKRVLNGNLTTGVTTSFGVTENNETSTLRFADCHEACEIYTPKLQDKMQDYIQKMASGEIKPLIDHKSGYNHGGGLTSETTCTMIERKNSTQRDKLHGLRSLANQALPLEWLTAMSIFIFSLVTF</sequence>
<proteinExistence type="inferred from homology"/>
<keyword evidence="10" id="KW-1185">Reference proteome</keyword>
<comment type="similarity">
    <text evidence="2">Belongs to the BMP lipoprotein family.</text>
</comment>
<dbReference type="GO" id="GO:0005886">
    <property type="term" value="C:plasma membrane"/>
    <property type="evidence" value="ECO:0007669"/>
    <property type="project" value="UniProtKB-SubCell"/>
</dbReference>
<dbReference type="InterPro" id="IPR050957">
    <property type="entry name" value="BMP_lipoprotein"/>
</dbReference>
<dbReference type="InterPro" id="IPR028082">
    <property type="entry name" value="Peripla_BP_I"/>
</dbReference>
<protein>
    <recommendedName>
        <fullName evidence="8">ABC transporter substrate-binding protein PnrA-like domain-containing protein</fullName>
    </recommendedName>
</protein>
<evidence type="ECO:0000256" key="5">
    <source>
        <dbReference type="ARBA" id="ARBA00023136"/>
    </source>
</evidence>
<gene>
    <name evidence="9" type="ORF">BZG36_01589</name>
</gene>
<keyword evidence="6" id="KW-0449">Lipoprotein</keyword>
<dbReference type="EMBL" id="MVBO01000017">
    <property type="protein sequence ID" value="OZJ05366.1"/>
    <property type="molecule type" value="Genomic_DNA"/>
</dbReference>
<dbReference type="PANTHER" id="PTHR34296">
    <property type="entry name" value="TRANSCRIPTIONAL ACTIVATOR PROTEIN MED"/>
    <property type="match status" value="1"/>
</dbReference>
<dbReference type="Gene3D" id="3.40.50.2300">
    <property type="match status" value="2"/>
</dbReference>
<organism evidence="9 10">
    <name type="scientific">Bifiguratus adelaidae</name>
    <dbReference type="NCBI Taxonomy" id="1938954"/>
    <lineage>
        <taxon>Eukaryota</taxon>
        <taxon>Fungi</taxon>
        <taxon>Fungi incertae sedis</taxon>
        <taxon>Mucoromycota</taxon>
        <taxon>Mucoromycotina</taxon>
        <taxon>Endogonomycetes</taxon>
        <taxon>Endogonales</taxon>
        <taxon>Endogonales incertae sedis</taxon>
        <taxon>Bifiguratus</taxon>
    </lineage>
</organism>
<evidence type="ECO:0000313" key="9">
    <source>
        <dbReference type="EMBL" id="OZJ05366.1"/>
    </source>
</evidence>
<evidence type="ECO:0000313" key="10">
    <source>
        <dbReference type="Proteomes" id="UP000242875"/>
    </source>
</evidence>
<dbReference type="AlphaFoldDB" id="A0A261Y411"/>
<feature type="chain" id="PRO_5012244048" description="ABC transporter substrate-binding protein PnrA-like domain-containing protein" evidence="7">
    <location>
        <begin position="22"/>
        <end position="417"/>
    </location>
</feature>
<reference evidence="9 10" key="1">
    <citation type="journal article" date="2017" name="Mycologia">
        <title>Bifiguratus adelaidae, gen. et sp. nov., a new member of Mucoromycotina in endophytic and soil-dwelling habitats.</title>
        <authorList>
            <person name="Torres-Cruz T.J."/>
            <person name="Billingsley Tobias T.L."/>
            <person name="Almatruk M."/>
            <person name="Hesse C."/>
            <person name="Kuske C.R."/>
            <person name="Desiro A."/>
            <person name="Benucci G.M."/>
            <person name="Bonito G."/>
            <person name="Stajich J.E."/>
            <person name="Dunlap C."/>
            <person name="Arnold A.E."/>
            <person name="Porras-Alfaro A."/>
        </authorList>
    </citation>
    <scope>NUCLEOTIDE SEQUENCE [LARGE SCALE GENOMIC DNA]</scope>
    <source>
        <strain evidence="9 10">AZ0501</strain>
    </source>
</reference>
<dbReference type="SUPFAM" id="SSF53822">
    <property type="entry name" value="Periplasmic binding protein-like I"/>
    <property type="match status" value="1"/>
</dbReference>
<accession>A0A261Y411</accession>
<evidence type="ECO:0000259" key="8">
    <source>
        <dbReference type="Pfam" id="PF02608"/>
    </source>
</evidence>
<evidence type="ECO:0000256" key="4">
    <source>
        <dbReference type="ARBA" id="ARBA00022729"/>
    </source>
</evidence>
<dbReference type="PANTHER" id="PTHR34296:SF2">
    <property type="entry name" value="ABC TRANSPORTER GUANOSINE-BINDING PROTEIN NUPN"/>
    <property type="match status" value="1"/>
</dbReference>
<name>A0A261Y411_9FUNG</name>
<keyword evidence="3" id="KW-1003">Cell membrane</keyword>
<evidence type="ECO:0000256" key="1">
    <source>
        <dbReference type="ARBA" id="ARBA00004193"/>
    </source>
</evidence>
<evidence type="ECO:0000256" key="2">
    <source>
        <dbReference type="ARBA" id="ARBA00008610"/>
    </source>
</evidence>
<evidence type="ECO:0000256" key="3">
    <source>
        <dbReference type="ARBA" id="ARBA00022475"/>
    </source>
</evidence>
<dbReference type="InterPro" id="IPR003760">
    <property type="entry name" value="PnrA-like"/>
</dbReference>
<feature type="signal peptide" evidence="7">
    <location>
        <begin position="1"/>
        <end position="21"/>
    </location>
</feature>
<feature type="domain" description="ABC transporter substrate-binding protein PnrA-like" evidence="8">
    <location>
        <begin position="85"/>
        <end position="313"/>
    </location>
</feature>
<dbReference type="Pfam" id="PF02608">
    <property type="entry name" value="Bmp"/>
    <property type="match status" value="1"/>
</dbReference>
<dbReference type="Proteomes" id="UP000242875">
    <property type="component" value="Unassembled WGS sequence"/>
</dbReference>
<keyword evidence="4 7" id="KW-0732">Signal</keyword>